<dbReference type="OrthoDB" id="514712at2"/>
<accession>A0A0M2PW14</accession>
<dbReference type="PANTHER" id="PTHR24363:SF0">
    <property type="entry name" value="SERINE_THREONINE KINASE LIKE DOMAIN CONTAINING 1"/>
    <property type="match status" value="1"/>
</dbReference>
<feature type="region of interest" description="Disordered" evidence="9">
    <location>
        <begin position="136"/>
        <end position="183"/>
    </location>
</feature>
<dbReference type="InterPro" id="IPR008984">
    <property type="entry name" value="SMAD_FHA_dom_sf"/>
</dbReference>
<dbReference type="STRING" id="317619.GCA_000332315_02443"/>
<dbReference type="eggNOG" id="COG0515">
    <property type="taxonomic scope" value="Bacteria"/>
</dbReference>
<dbReference type="Proteomes" id="UP000034681">
    <property type="component" value="Unassembled WGS sequence"/>
</dbReference>
<feature type="domain" description="Protein kinase" evidence="11">
    <location>
        <begin position="213"/>
        <end position="484"/>
    </location>
</feature>
<dbReference type="CDD" id="cd00060">
    <property type="entry name" value="FHA"/>
    <property type="match status" value="1"/>
</dbReference>
<dbReference type="Gene3D" id="3.30.200.20">
    <property type="entry name" value="Phosphorylase Kinase, domain 1"/>
    <property type="match status" value="1"/>
</dbReference>
<dbReference type="SMART" id="SM00240">
    <property type="entry name" value="FHA"/>
    <property type="match status" value="1"/>
</dbReference>
<dbReference type="InterPro" id="IPR008271">
    <property type="entry name" value="Ser/Thr_kinase_AS"/>
</dbReference>
<evidence type="ECO:0000256" key="2">
    <source>
        <dbReference type="ARBA" id="ARBA00022527"/>
    </source>
</evidence>
<dbReference type="InterPro" id="IPR011009">
    <property type="entry name" value="Kinase-like_dom_sf"/>
</dbReference>
<evidence type="ECO:0000256" key="4">
    <source>
        <dbReference type="ARBA" id="ARBA00022741"/>
    </source>
</evidence>
<keyword evidence="4" id="KW-0547">Nucleotide-binding</keyword>
<dbReference type="SUPFAM" id="SSF49879">
    <property type="entry name" value="SMAD/FHA domain"/>
    <property type="match status" value="1"/>
</dbReference>
<evidence type="ECO:0000313" key="13">
    <source>
        <dbReference type="Proteomes" id="UP000034681"/>
    </source>
</evidence>
<evidence type="ECO:0000256" key="6">
    <source>
        <dbReference type="ARBA" id="ARBA00022840"/>
    </source>
</evidence>
<protein>
    <recommendedName>
        <fullName evidence="1">non-specific serine/threonine protein kinase</fullName>
        <ecNumber evidence="1">2.7.11.1</ecNumber>
    </recommendedName>
</protein>
<evidence type="ECO:0000256" key="1">
    <source>
        <dbReference type="ARBA" id="ARBA00012513"/>
    </source>
</evidence>
<evidence type="ECO:0000256" key="9">
    <source>
        <dbReference type="SAM" id="MobiDB-lite"/>
    </source>
</evidence>
<gene>
    <name evidence="12" type="ORF">PROH_16310</name>
</gene>
<comment type="catalytic activity">
    <reaction evidence="7">
        <text>L-threonyl-[protein] + ATP = O-phospho-L-threonyl-[protein] + ADP + H(+)</text>
        <dbReference type="Rhea" id="RHEA:46608"/>
        <dbReference type="Rhea" id="RHEA-COMP:11060"/>
        <dbReference type="Rhea" id="RHEA-COMP:11605"/>
        <dbReference type="ChEBI" id="CHEBI:15378"/>
        <dbReference type="ChEBI" id="CHEBI:30013"/>
        <dbReference type="ChEBI" id="CHEBI:30616"/>
        <dbReference type="ChEBI" id="CHEBI:61977"/>
        <dbReference type="ChEBI" id="CHEBI:456216"/>
        <dbReference type="EC" id="2.7.11.1"/>
    </reaction>
</comment>
<dbReference type="Pfam" id="PF00069">
    <property type="entry name" value="Pkinase"/>
    <property type="match status" value="1"/>
</dbReference>
<evidence type="ECO:0000259" key="10">
    <source>
        <dbReference type="PROSITE" id="PS50006"/>
    </source>
</evidence>
<dbReference type="GO" id="GO:0004674">
    <property type="term" value="F:protein serine/threonine kinase activity"/>
    <property type="evidence" value="ECO:0007669"/>
    <property type="project" value="UniProtKB-KW"/>
</dbReference>
<dbReference type="PROSITE" id="PS50011">
    <property type="entry name" value="PROTEIN_KINASE_DOM"/>
    <property type="match status" value="1"/>
</dbReference>
<keyword evidence="2" id="KW-0723">Serine/threonine-protein kinase</keyword>
<organism evidence="12 13">
    <name type="scientific">Prochlorothrix hollandica PCC 9006 = CALU 1027</name>
    <dbReference type="NCBI Taxonomy" id="317619"/>
    <lineage>
        <taxon>Bacteria</taxon>
        <taxon>Bacillati</taxon>
        <taxon>Cyanobacteriota</taxon>
        <taxon>Cyanophyceae</taxon>
        <taxon>Prochlorotrichales</taxon>
        <taxon>Prochlorotrichaceae</taxon>
        <taxon>Prochlorothrix</taxon>
    </lineage>
</organism>
<dbReference type="InterPro" id="IPR000719">
    <property type="entry name" value="Prot_kinase_dom"/>
</dbReference>
<dbReference type="CDD" id="cd14014">
    <property type="entry name" value="STKc_PknB_like"/>
    <property type="match status" value="1"/>
</dbReference>
<feature type="domain" description="FHA" evidence="10">
    <location>
        <begin position="26"/>
        <end position="83"/>
    </location>
</feature>
<dbReference type="PROSITE" id="PS50006">
    <property type="entry name" value="FHA_DOMAIN"/>
    <property type="match status" value="1"/>
</dbReference>
<evidence type="ECO:0000259" key="11">
    <source>
        <dbReference type="PROSITE" id="PS50011"/>
    </source>
</evidence>
<name>A0A0M2PW14_PROHO</name>
<dbReference type="InterPro" id="IPR000253">
    <property type="entry name" value="FHA_dom"/>
</dbReference>
<keyword evidence="5" id="KW-0418">Kinase</keyword>
<reference evidence="12" key="1">
    <citation type="submission" date="2012-04" db="EMBL/GenBank/DDBJ databases">
        <authorList>
            <person name="Borisov I.G."/>
            <person name="Ivanikova N.V."/>
            <person name="Pinevich A.V."/>
        </authorList>
    </citation>
    <scope>NUCLEOTIDE SEQUENCE [LARGE SCALE GENOMIC DNA]</scope>
    <source>
        <strain evidence="12">CALU 1027</strain>
    </source>
</reference>
<evidence type="ECO:0000256" key="5">
    <source>
        <dbReference type="ARBA" id="ARBA00022777"/>
    </source>
</evidence>
<dbReference type="Gene3D" id="2.60.200.20">
    <property type="match status" value="1"/>
</dbReference>
<dbReference type="PANTHER" id="PTHR24363">
    <property type="entry name" value="SERINE/THREONINE PROTEIN KINASE"/>
    <property type="match status" value="1"/>
</dbReference>
<dbReference type="AlphaFoldDB" id="A0A0M2PW14"/>
<keyword evidence="6" id="KW-0067">ATP-binding</keyword>
<evidence type="ECO:0000313" key="12">
    <source>
        <dbReference type="EMBL" id="KKI99287.1"/>
    </source>
</evidence>
<dbReference type="Pfam" id="PF00498">
    <property type="entry name" value="FHA"/>
    <property type="match status" value="1"/>
</dbReference>
<dbReference type="Gene3D" id="1.10.510.10">
    <property type="entry name" value="Transferase(Phosphotransferase) domain 1"/>
    <property type="match status" value="1"/>
</dbReference>
<keyword evidence="3" id="KW-0808">Transferase</keyword>
<evidence type="ECO:0000256" key="3">
    <source>
        <dbReference type="ARBA" id="ARBA00022679"/>
    </source>
</evidence>
<proteinExistence type="predicted"/>
<dbReference type="PROSITE" id="PS00108">
    <property type="entry name" value="PROTEIN_KINASE_ST"/>
    <property type="match status" value="1"/>
</dbReference>
<comment type="catalytic activity">
    <reaction evidence="8">
        <text>L-seryl-[protein] + ATP = O-phospho-L-seryl-[protein] + ADP + H(+)</text>
        <dbReference type="Rhea" id="RHEA:17989"/>
        <dbReference type="Rhea" id="RHEA-COMP:9863"/>
        <dbReference type="Rhea" id="RHEA-COMP:11604"/>
        <dbReference type="ChEBI" id="CHEBI:15378"/>
        <dbReference type="ChEBI" id="CHEBI:29999"/>
        <dbReference type="ChEBI" id="CHEBI:30616"/>
        <dbReference type="ChEBI" id="CHEBI:83421"/>
        <dbReference type="ChEBI" id="CHEBI:456216"/>
        <dbReference type="EC" id="2.7.11.1"/>
    </reaction>
</comment>
<dbReference type="GO" id="GO:0005524">
    <property type="term" value="F:ATP binding"/>
    <property type="evidence" value="ECO:0007669"/>
    <property type="project" value="UniProtKB-KW"/>
</dbReference>
<dbReference type="SUPFAM" id="SSF56112">
    <property type="entry name" value="Protein kinase-like (PK-like)"/>
    <property type="match status" value="1"/>
</dbReference>
<dbReference type="EC" id="2.7.11.1" evidence="1"/>
<dbReference type="EMBL" id="AJTX02000006">
    <property type="protein sequence ID" value="KKI99287.1"/>
    <property type="molecule type" value="Genomic_DNA"/>
</dbReference>
<comment type="caution">
    <text evidence="12">The sequence shown here is derived from an EMBL/GenBank/DDBJ whole genome shotgun (WGS) entry which is preliminary data.</text>
</comment>
<dbReference type="RefSeq" id="WP_026099563.1">
    <property type="nucleotide sequence ID" value="NZ_KB235937.1"/>
</dbReference>
<dbReference type="SMART" id="SM00220">
    <property type="entry name" value="S_TKc"/>
    <property type="match status" value="1"/>
</dbReference>
<evidence type="ECO:0000256" key="7">
    <source>
        <dbReference type="ARBA" id="ARBA00047899"/>
    </source>
</evidence>
<keyword evidence="13" id="KW-1185">Reference proteome</keyword>
<evidence type="ECO:0000256" key="8">
    <source>
        <dbReference type="ARBA" id="ARBA00048679"/>
    </source>
</evidence>
<sequence length="486" mass="54183">MVSLAFLDTPSLEPLKWWDFPTQRRIRIGRAMDNEVVIKDSLVSRYHVEIKYWDGDRSATADGSRWVIQSLGKNGTFLNHSRTEQAFLLDGDLIQLASKGPRFRFALAVVDQHSPLLVPDADAVRRLQLGSSSLGVSGDGAGRSPLPSLAEMTLGSPGGSHPRSWGRSSQGLPQSHRGPNPDRACEHLHGTAQDLFCMNCGQPLRFLSTIGRYQILKPLSRGGMGSTCVAWRQGALGSEGGGAYAFELEQRLVVLKQMNETMAKSKKARELFEREASTLKRLHHPSIPQFLDFFEENNQLYLVMEMIQGLDLKRYLRQWGVMAPSQVIDWALQVCDVLEYLHGQSPPILHRDIKPANLVLRHRDQRIVVVDFGAVKSLTSAQATRITAGGYTAPEQEEGQPRTQSDLYSLGATLIYLLTGKNPMGIHHYQQEDSAYYAQAIPSISLPLARTLSCLLQPDLQHRYPTVKEVRQALRLCKVSQPLVTV</sequence>